<evidence type="ECO:0000256" key="1">
    <source>
        <dbReference type="SAM" id="MobiDB-lite"/>
    </source>
</evidence>
<protein>
    <submittedName>
        <fullName evidence="2">Uncharacterized protein</fullName>
    </submittedName>
</protein>
<feature type="compositionally biased region" description="Low complexity" evidence="1">
    <location>
        <begin position="271"/>
        <end position="282"/>
    </location>
</feature>
<proteinExistence type="predicted"/>
<feature type="region of interest" description="Disordered" evidence="1">
    <location>
        <begin position="317"/>
        <end position="346"/>
    </location>
</feature>
<organism evidence="2 3">
    <name type="scientific">Mytilus galloprovincialis</name>
    <name type="common">Mediterranean mussel</name>
    <dbReference type="NCBI Taxonomy" id="29158"/>
    <lineage>
        <taxon>Eukaryota</taxon>
        <taxon>Metazoa</taxon>
        <taxon>Spiralia</taxon>
        <taxon>Lophotrochozoa</taxon>
        <taxon>Mollusca</taxon>
        <taxon>Bivalvia</taxon>
        <taxon>Autobranchia</taxon>
        <taxon>Pteriomorphia</taxon>
        <taxon>Mytilida</taxon>
        <taxon>Mytiloidea</taxon>
        <taxon>Mytilidae</taxon>
        <taxon>Mytilinae</taxon>
        <taxon>Mytilus</taxon>
    </lineage>
</organism>
<dbReference type="EMBL" id="UYJE01007352">
    <property type="protein sequence ID" value="VDI54023.1"/>
    <property type="molecule type" value="Genomic_DNA"/>
</dbReference>
<accession>A0A8B6FSM1</accession>
<dbReference type="AlphaFoldDB" id="A0A8B6FSM1"/>
<comment type="caution">
    <text evidence="2">The sequence shown here is derived from an EMBL/GenBank/DDBJ whole genome shotgun (WGS) entry which is preliminary data.</text>
</comment>
<sequence>MVFVRRTTTVSYSWTPQYQQSQRNNRTKLQYRKPTKSLTRAKTFDFIPKQQNPVRTITRREPVSLSLDDICHLAERERLSYSAKTRRAAVELAQNKTHKFEEYAPSRPHTSASRYMHDVRRDAMTPKSIRSEPLPSRANSRIGANDIDDDTDSVYPINYLASLPVGREICEIIGPQVCSQCKQDQSRQMGLYKCDQCFPTLRISHENMTTAAVLRRYLPDLSESDIQDKIAKGEIAKPRLLKKRLAIKDYQQPKKEIQKIENDDENENKNKNSSNNNKTSLNRSSSMFFVNIRDLNAKIVSGQLHRAMGFSEKVQEEVLKRQENRRKRSTPTPTRKPESEPVAEQKERKAIFNPDILLSVSMQVNEPSFFAGSKKEYELPERLPDPLQFADIRERRQLNSNKDFQLCELEEEPEDEEVAEIMS</sequence>
<name>A0A8B6FSM1_MYTGA</name>
<reference evidence="2" key="1">
    <citation type="submission" date="2018-11" db="EMBL/GenBank/DDBJ databases">
        <authorList>
            <person name="Alioto T."/>
            <person name="Alioto T."/>
        </authorList>
    </citation>
    <scope>NUCLEOTIDE SEQUENCE</scope>
</reference>
<dbReference type="OrthoDB" id="10048500at2759"/>
<keyword evidence="3" id="KW-1185">Reference proteome</keyword>
<feature type="region of interest" description="Disordered" evidence="1">
    <location>
        <begin position="256"/>
        <end position="282"/>
    </location>
</feature>
<evidence type="ECO:0000313" key="3">
    <source>
        <dbReference type="Proteomes" id="UP000596742"/>
    </source>
</evidence>
<evidence type="ECO:0000313" key="2">
    <source>
        <dbReference type="EMBL" id="VDI54023.1"/>
    </source>
</evidence>
<dbReference type="Proteomes" id="UP000596742">
    <property type="component" value="Unassembled WGS sequence"/>
</dbReference>
<feature type="compositionally biased region" description="Basic and acidic residues" evidence="1">
    <location>
        <begin position="335"/>
        <end position="346"/>
    </location>
</feature>
<gene>
    <name evidence="2" type="ORF">MGAL_10B085906</name>
</gene>